<accession>A0A4R5BV59</accession>
<evidence type="ECO:0000256" key="4">
    <source>
        <dbReference type="PIRSR" id="PIRSR603782-2"/>
    </source>
</evidence>
<dbReference type="InterPro" id="IPR003782">
    <property type="entry name" value="SCO1/SenC"/>
</dbReference>
<keyword evidence="8" id="KW-1185">Reference proteome</keyword>
<evidence type="ECO:0000259" key="6">
    <source>
        <dbReference type="PROSITE" id="PS51352"/>
    </source>
</evidence>
<keyword evidence="5" id="KW-0732">Signal</keyword>
<comment type="similarity">
    <text evidence="1">Belongs to the SCO1/2 family.</text>
</comment>
<keyword evidence="2 3" id="KW-0186">Copper</keyword>
<sequence length="227" mass="23585">MRVSARPARPPRPALAGLGLAAVLLSAAACGGESAPVTIADTAPASPYKATALPGSYKIPDVTMTDMNGRPYDLPKRTRGKVALLFFGFTNCPDICPTTMADAAGALSLLSPAQRAGVQVVFITADPARDTPRALKDYLGRFDKSFVGLTGPWKSIEKAAGIAKAPVSPAPAHAKGNYQVQHGSNVMAYGPDGSGRLLFRYQFGSADMAKDLKTLLANEKTAPSPAG</sequence>
<protein>
    <submittedName>
        <fullName evidence="7">SCO family protein</fullName>
    </submittedName>
</protein>
<dbReference type="PANTHER" id="PTHR12151">
    <property type="entry name" value="ELECTRON TRANSPORT PROTIN SCO1/SENC FAMILY MEMBER"/>
    <property type="match status" value="1"/>
</dbReference>
<dbReference type="Pfam" id="PF02630">
    <property type="entry name" value="SCO1-SenC"/>
    <property type="match status" value="1"/>
</dbReference>
<dbReference type="Gene3D" id="3.40.30.10">
    <property type="entry name" value="Glutaredoxin"/>
    <property type="match status" value="1"/>
</dbReference>
<evidence type="ECO:0000256" key="1">
    <source>
        <dbReference type="ARBA" id="ARBA00010996"/>
    </source>
</evidence>
<keyword evidence="4" id="KW-1015">Disulfide bond</keyword>
<dbReference type="OrthoDB" id="9790194at2"/>
<reference evidence="7 8" key="1">
    <citation type="submission" date="2019-03" db="EMBL/GenBank/DDBJ databases">
        <title>Draft genome sequences of novel Actinobacteria.</title>
        <authorList>
            <person name="Sahin N."/>
            <person name="Ay H."/>
            <person name="Saygin H."/>
        </authorList>
    </citation>
    <scope>NUCLEOTIDE SEQUENCE [LARGE SCALE GENOMIC DNA]</scope>
    <source>
        <strain evidence="7 8">H3C3</strain>
    </source>
</reference>
<name>A0A4R5BV59_9ACTN</name>
<dbReference type="RefSeq" id="WP_131892497.1">
    <property type="nucleotide sequence ID" value="NZ_SMKU01000047.1"/>
</dbReference>
<feature type="signal peptide" evidence="5">
    <location>
        <begin position="1"/>
        <end position="31"/>
    </location>
</feature>
<dbReference type="InterPro" id="IPR036249">
    <property type="entry name" value="Thioredoxin-like_sf"/>
</dbReference>
<evidence type="ECO:0000256" key="3">
    <source>
        <dbReference type="PIRSR" id="PIRSR603782-1"/>
    </source>
</evidence>
<dbReference type="PROSITE" id="PS51352">
    <property type="entry name" value="THIOREDOXIN_2"/>
    <property type="match status" value="1"/>
</dbReference>
<dbReference type="PROSITE" id="PS51257">
    <property type="entry name" value="PROKAR_LIPOPROTEIN"/>
    <property type="match status" value="1"/>
</dbReference>
<feature type="domain" description="Thioredoxin" evidence="6">
    <location>
        <begin position="53"/>
        <end position="221"/>
    </location>
</feature>
<dbReference type="Proteomes" id="UP000294513">
    <property type="component" value="Unassembled WGS sequence"/>
</dbReference>
<feature type="chain" id="PRO_5038556949" evidence="5">
    <location>
        <begin position="32"/>
        <end position="227"/>
    </location>
</feature>
<dbReference type="CDD" id="cd02968">
    <property type="entry name" value="SCO"/>
    <property type="match status" value="1"/>
</dbReference>
<evidence type="ECO:0000256" key="5">
    <source>
        <dbReference type="SAM" id="SignalP"/>
    </source>
</evidence>
<evidence type="ECO:0000256" key="2">
    <source>
        <dbReference type="ARBA" id="ARBA00023008"/>
    </source>
</evidence>
<dbReference type="PANTHER" id="PTHR12151:SF25">
    <property type="entry name" value="LINALOOL DEHYDRATASE_ISOMERASE DOMAIN-CONTAINING PROTEIN"/>
    <property type="match status" value="1"/>
</dbReference>
<dbReference type="EMBL" id="SMKU01000047">
    <property type="protein sequence ID" value="TDD91001.1"/>
    <property type="molecule type" value="Genomic_DNA"/>
</dbReference>
<feature type="disulfide bond" description="Redox-active" evidence="4">
    <location>
        <begin position="92"/>
        <end position="96"/>
    </location>
</feature>
<dbReference type="AlphaFoldDB" id="A0A4R5BV59"/>
<feature type="binding site" evidence="3">
    <location>
        <position position="92"/>
    </location>
    <ligand>
        <name>Cu cation</name>
        <dbReference type="ChEBI" id="CHEBI:23378"/>
    </ligand>
</feature>
<proteinExistence type="inferred from homology"/>
<dbReference type="GO" id="GO:0046872">
    <property type="term" value="F:metal ion binding"/>
    <property type="evidence" value="ECO:0007669"/>
    <property type="project" value="UniProtKB-KW"/>
</dbReference>
<dbReference type="InterPro" id="IPR013766">
    <property type="entry name" value="Thioredoxin_domain"/>
</dbReference>
<keyword evidence="3" id="KW-0479">Metal-binding</keyword>
<evidence type="ECO:0000313" key="8">
    <source>
        <dbReference type="Proteomes" id="UP000294513"/>
    </source>
</evidence>
<feature type="binding site" evidence="3">
    <location>
        <position position="96"/>
    </location>
    <ligand>
        <name>Cu cation</name>
        <dbReference type="ChEBI" id="CHEBI:23378"/>
    </ligand>
</feature>
<organism evidence="7 8">
    <name type="scientific">Actinomadura rubrisoli</name>
    <dbReference type="NCBI Taxonomy" id="2530368"/>
    <lineage>
        <taxon>Bacteria</taxon>
        <taxon>Bacillati</taxon>
        <taxon>Actinomycetota</taxon>
        <taxon>Actinomycetes</taxon>
        <taxon>Streptosporangiales</taxon>
        <taxon>Thermomonosporaceae</taxon>
        <taxon>Actinomadura</taxon>
    </lineage>
</organism>
<feature type="binding site" evidence="3">
    <location>
        <position position="182"/>
    </location>
    <ligand>
        <name>Cu cation</name>
        <dbReference type="ChEBI" id="CHEBI:23378"/>
    </ligand>
</feature>
<comment type="caution">
    <text evidence="7">The sequence shown here is derived from an EMBL/GenBank/DDBJ whole genome shotgun (WGS) entry which is preliminary data.</text>
</comment>
<dbReference type="SUPFAM" id="SSF52833">
    <property type="entry name" value="Thioredoxin-like"/>
    <property type="match status" value="1"/>
</dbReference>
<evidence type="ECO:0000313" key="7">
    <source>
        <dbReference type="EMBL" id="TDD91001.1"/>
    </source>
</evidence>
<gene>
    <name evidence="7" type="ORF">E1298_12315</name>
</gene>